<accession>A0A1C6UK50</accession>
<evidence type="ECO:0000259" key="1">
    <source>
        <dbReference type="Pfam" id="PF00501"/>
    </source>
</evidence>
<dbReference type="EMBL" id="CP109071">
    <property type="protein sequence ID" value="WSA34224.1"/>
    <property type="molecule type" value="Genomic_DNA"/>
</dbReference>
<dbReference type="AlphaFoldDB" id="A0A1C6UK50"/>
<reference evidence="3 5" key="1">
    <citation type="submission" date="2016-06" db="EMBL/GenBank/DDBJ databases">
        <authorList>
            <person name="Kjaerup R.B."/>
            <person name="Dalgaard T.S."/>
            <person name="Juul-Madsen H.R."/>
        </authorList>
    </citation>
    <scope>NUCLEOTIDE SEQUENCE [LARGE SCALE GENOMIC DNA]</scope>
    <source>
        <strain evidence="3 5">DSM 43363</strain>
    </source>
</reference>
<evidence type="ECO:0000313" key="5">
    <source>
        <dbReference type="Proteomes" id="UP000199343"/>
    </source>
</evidence>
<dbReference type="Pfam" id="PF13193">
    <property type="entry name" value="AMP-binding_C"/>
    <property type="match status" value="1"/>
</dbReference>
<dbReference type="RefSeq" id="WP_245715718.1">
    <property type="nucleotide sequence ID" value="NZ_CP109071.1"/>
</dbReference>
<dbReference type="GO" id="GO:0031177">
    <property type="term" value="F:phosphopantetheine binding"/>
    <property type="evidence" value="ECO:0007669"/>
    <property type="project" value="TreeGrafter"/>
</dbReference>
<dbReference type="NCBIfam" id="TIGR01733">
    <property type="entry name" value="AA-adenyl-dom"/>
    <property type="match status" value="1"/>
</dbReference>
<dbReference type="GO" id="GO:0044550">
    <property type="term" value="P:secondary metabolite biosynthetic process"/>
    <property type="evidence" value="ECO:0007669"/>
    <property type="project" value="TreeGrafter"/>
</dbReference>
<dbReference type="STRING" id="47871.GA0070608_1335"/>
<evidence type="ECO:0000313" key="6">
    <source>
        <dbReference type="Proteomes" id="UP001334804"/>
    </source>
</evidence>
<dbReference type="InterPro" id="IPR025110">
    <property type="entry name" value="AMP-bd_C"/>
</dbReference>
<dbReference type="Pfam" id="PF00501">
    <property type="entry name" value="AMP-binding"/>
    <property type="match status" value="1"/>
</dbReference>
<dbReference type="InterPro" id="IPR000873">
    <property type="entry name" value="AMP-dep_synth/lig_dom"/>
</dbReference>
<dbReference type="InterPro" id="IPR042099">
    <property type="entry name" value="ANL_N_sf"/>
</dbReference>
<protein>
    <submittedName>
        <fullName evidence="3">Amino acid adenylation domain-containing protein</fullName>
    </submittedName>
</protein>
<dbReference type="Proteomes" id="UP000199343">
    <property type="component" value="Unassembled WGS sequence"/>
</dbReference>
<dbReference type="Gene3D" id="3.40.50.12780">
    <property type="entry name" value="N-terminal domain of ligase-like"/>
    <property type="match status" value="1"/>
</dbReference>
<dbReference type="InterPro" id="IPR045851">
    <property type="entry name" value="AMP-bd_C_sf"/>
</dbReference>
<dbReference type="GO" id="GO:0043041">
    <property type="term" value="P:amino acid activation for nonribosomal peptide biosynthetic process"/>
    <property type="evidence" value="ECO:0007669"/>
    <property type="project" value="TreeGrafter"/>
</dbReference>
<evidence type="ECO:0000313" key="3">
    <source>
        <dbReference type="EMBL" id="SCL54455.1"/>
    </source>
</evidence>
<feature type="domain" description="AMP-binding enzyme C-terminal" evidence="2">
    <location>
        <begin position="439"/>
        <end position="511"/>
    </location>
</feature>
<feature type="domain" description="AMP-dependent synthetase/ligase" evidence="1">
    <location>
        <begin position="19"/>
        <end position="375"/>
    </location>
</feature>
<dbReference type="PANTHER" id="PTHR45527">
    <property type="entry name" value="NONRIBOSOMAL PEPTIDE SYNTHETASE"/>
    <property type="match status" value="1"/>
</dbReference>
<dbReference type="GO" id="GO:0005737">
    <property type="term" value="C:cytoplasm"/>
    <property type="evidence" value="ECO:0007669"/>
    <property type="project" value="TreeGrafter"/>
</dbReference>
<name>A0A1C6UK50_9ACTN</name>
<dbReference type="Proteomes" id="UP001334804">
    <property type="component" value="Chromosome"/>
</dbReference>
<dbReference type="PANTHER" id="PTHR45527:SF1">
    <property type="entry name" value="FATTY ACID SYNTHASE"/>
    <property type="match status" value="1"/>
</dbReference>
<gene>
    <name evidence="3" type="ORF">GA0070608_1335</name>
    <name evidence="4" type="ORF">OIE14_09370</name>
</gene>
<dbReference type="Gene3D" id="3.30.300.30">
    <property type="match status" value="1"/>
</dbReference>
<evidence type="ECO:0000259" key="2">
    <source>
        <dbReference type="Pfam" id="PF13193"/>
    </source>
</evidence>
<reference evidence="4 6" key="2">
    <citation type="submission" date="2022-10" db="EMBL/GenBank/DDBJ databases">
        <title>The complete genomes of actinobacterial strains from the NBC collection.</title>
        <authorList>
            <person name="Joergensen T.S."/>
            <person name="Alvarez Arevalo M."/>
            <person name="Sterndorff E.B."/>
            <person name="Faurdal D."/>
            <person name="Vuksanovic O."/>
            <person name="Mourched A.-S."/>
            <person name="Charusanti P."/>
            <person name="Shaw S."/>
            <person name="Blin K."/>
            <person name="Weber T."/>
        </authorList>
    </citation>
    <scope>NUCLEOTIDE SEQUENCE [LARGE SCALE GENOMIC DNA]</scope>
    <source>
        <strain evidence="4 6">NBC 01809</strain>
    </source>
</reference>
<proteinExistence type="predicted"/>
<dbReference type="EMBL" id="FMIC01000002">
    <property type="protein sequence ID" value="SCL54455.1"/>
    <property type="molecule type" value="Genomic_DNA"/>
</dbReference>
<organism evidence="3 5">
    <name type="scientific">Micromonospora peucetia</name>
    <dbReference type="NCBI Taxonomy" id="47871"/>
    <lineage>
        <taxon>Bacteria</taxon>
        <taxon>Bacillati</taxon>
        <taxon>Actinomycetota</taxon>
        <taxon>Actinomycetes</taxon>
        <taxon>Micromonosporales</taxon>
        <taxon>Micromonosporaceae</taxon>
        <taxon>Micromonospora</taxon>
    </lineage>
</organism>
<keyword evidence="6" id="KW-1185">Reference proteome</keyword>
<dbReference type="SUPFAM" id="SSF56801">
    <property type="entry name" value="Acetyl-CoA synthetase-like"/>
    <property type="match status" value="1"/>
</dbReference>
<sequence>MSTGGLPVRADGPTLFQGFTDSVRRHPDAPALRVAGHELSYAELLDRVERLATRLVAPHGRPPRVVGLCASRSLAAYVGYLATLRLAATVVPLGPDAPAERIRRTCAHAGVDALLADDAGRRVAEEAAGPLDVLHLPDTPDDRWYDVPAERWTDAYSGGPDDVAYTLSTSGSTGAPKAVPIRHRNLTPYLAHCVEAYQVGPGSRLSQNFELTFDPSVFDMFVAWLSGALLVVAAPGETLAPVRFVNDNQITHWFSVPSVISLARRLRSLRPGSMPGLRWSLFAGEQLTLTQARVWADAAPDSTLENLYGPTELTVTCTRYQLPADPARWPHTSNDTVPIGRIHPHLEAVLLAADGAAGDDGELCVRGGQRFDGYLDAGQNHGRFVHHDGRRTTPVDGLPGPESWYRTGDRVRREGGELVHLGRLDDQVKIHGYRIELGEIESVLRRHPGVHDVVVLALPAGAAEIELHALYTCDTVQETALAALVAGHLPRYMAPTRYHRVEFFPVNANGKVDRRRLAADVGLV</sequence>
<dbReference type="InterPro" id="IPR010071">
    <property type="entry name" value="AA_adenyl_dom"/>
</dbReference>
<evidence type="ECO:0000313" key="4">
    <source>
        <dbReference type="EMBL" id="WSA34224.1"/>
    </source>
</evidence>